<accession>A0A3P7ZRT5</accession>
<accession>A0A183G2M4</accession>
<dbReference type="EMBL" id="UZAH01028920">
    <property type="protein sequence ID" value="VDP03182.1"/>
    <property type="molecule type" value="Genomic_DNA"/>
</dbReference>
<evidence type="ECO:0000313" key="3">
    <source>
        <dbReference type="Proteomes" id="UP000050761"/>
    </source>
</evidence>
<reference evidence="2 3" key="1">
    <citation type="submission" date="2018-11" db="EMBL/GenBank/DDBJ databases">
        <authorList>
            <consortium name="Pathogen Informatics"/>
        </authorList>
    </citation>
    <scope>NUCLEOTIDE SEQUENCE [LARGE SCALE GENOMIC DNA]</scope>
</reference>
<protein>
    <submittedName>
        <fullName evidence="2 4">Uncharacterized protein</fullName>
    </submittedName>
</protein>
<feature type="region of interest" description="Disordered" evidence="1">
    <location>
        <begin position="18"/>
        <end position="54"/>
    </location>
</feature>
<dbReference type="WBParaSite" id="HPBE_0001556601-mRNA-1">
    <property type="protein sequence ID" value="HPBE_0001556601-mRNA-1"/>
    <property type="gene ID" value="HPBE_0001556601"/>
</dbReference>
<dbReference type="Proteomes" id="UP000050761">
    <property type="component" value="Unassembled WGS sequence"/>
</dbReference>
<feature type="compositionally biased region" description="Basic and acidic residues" evidence="1">
    <location>
        <begin position="34"/>
        <end position="46"/>
    </location>
</feature>
<keyword evidence="3" id="KW-1185">Reference proteome</keyword>
<name>A0A183G2M4_HELPZ</name>
<reference evidence="4" key="2">
    <citation type="submission" date="2019-09" db="UniProtKB">
        <authorList>
            <consortium name="WormBaseParasite"/>
        </authorList>
    </citation>
    <scope>IDENTIFICATION</scope>
</reference>
<evidence type="ECO:0000313" key="2">
    <source>
        <dbReference type="EMBL" id="VDP03182.1"/>
    </source>
</evidence>
<organism evidence="3 4">
    <name type="scientific">Heligmosomoides polygyrus</name>
    <name type="common">Parasitic roundworm</name>
    <dbReference type="NCBI Taxonomy" id="6339"/>
    <lineage>
        <taxon>Eukaryota</taxon>
        <taxon>Metazoa</taxon>
        <taxon>Ecdysozoa</taxon>
        <taxon>Nematoda</taxon>
        <taxon>Chromadorea</taxon>
        <taxon>Rhabditida</taxon>
        <taxon>Rhabditina</taxon>
        <taxon>Rhabditomorpha</taxon>
        <taxon>Strongyloidea</taxon>
        <taxon>Heligmosomidae</taxon>
        <taxon>Heligmosomoides</taxon>
    </lineage>
</organism>
<sequence length="97" mass="10515">MATSRRQKAVTVLGIRRPRSTRRGSIAPPNAGVEDEHLNTRSESGGRRQRAVGSGPFASNVARFAPARGFRRYEPCLKRCTHPDLTGGLSVVLSSGR</sequence>
<proteinExistence type="predicted"/>
<evidence type="ECO:0000256" key="1">
    <source>
        <dbReference type="SAM" id="MobiDB-lite"/>
    </source>
</evidence>
<dbReference type="AlphaFoldDB" id="A0A183G2M4"/>
<gene>
    <name evidence="2" type="ORF">HPBE_LOCUS15565</name>
</gene>
<evidence type="ECO:0000313" key="4">
    <source>
        <dbReference type="WBParaSite" id="HPBE_0001556601-mRNA-1"/>
    </source>
</evidence>